<feature type="region of interest" description="Disordered" evidence="1">
    <location>
        <begin position="137"/>
        <end position="207"/>
    </location>
</feature>
<sequence>MAQPTGCESTELHAEEKTTPREGATPRHTSSRESETTIVESVFTTLDHSTMANATKKQLVDEMRARGLRCSGRKDELIARIIRDNITRQALEPTDSSTKDQAAYDDDRQVHLEALSADNARLCAELSSLRAQLKRVTTSERETLHEAHQNASLPTERVTTPTLGLHHSVPADITMSSGSTRPPSLNDGTNQDAARPAAPTVSTHEGEPSMAQILAALVNTQALLAITLSRGPPTTSPIQIHSTRPVRHASVRLLRGQQEGGGEEWRWYDDPFEPCMGFCGGEYDTGFECQKWDVDDSNERIRKGFDRRRETAVTTYTYAKETNWIHRWMSMSERSMLPAYVVLITLIVCILIAIGVVNVLPSIDEGISTESVTTMPLITHPTVHLADVTVAIAADNDSYTTDAH</sequence>
<gene>
    <name evidence="4" type="ORF">HPB51_022880</name>
</gene>
<keyword evidence="2" id="KW-0472">Membrane</keyword>
<feature type="region of interest" description="Disordered" evidence="1">
    <location>
        <begin position="1"/>
        <end position="36"/>
    </location>
</feature>
<reference evidence="4" key="1">
    <citation type="journal article" date="2020" name="Cell">
        <title>Large-Scale Comparative Analyses of Tick Genomes Elucidate Their Genetic Diversity and Vector Capacities.</title>
        <authorList>
            <consortium name="Tick Genome and Microbiome Consortium (TIGMIC)"/>
            <person name="Jia N."/>
            <person name="Wang J."/>
            <person name="Shi W."/>
            <person name="Du L."/>
            <person name="Sun Y."/>
            <person name="Zhan W."/>
            <person name="Jiang J.F."/>
            <person name="Wang Q."/>
            <person name="Zhang B."/>
            <person name="Ji P."/>
            <person name="Bell-Sakyi L."/>
            <person name="Cui X.M."/>
            <person name="Yuan T.T."/>
            <person name="Jiang B.G."/>
            <person name="Yang W.F."/>
            <person name="Lam T.T."/>
            <person name="Chang Q.C."/>
            <person name="Ding S.J."/>
            <person name="Wang X.J."/>
            <person name="Zhu J.G."/>
            <person name="Ruan X.D."/>
            <person name="Zhao L."/>
            <person name="Wei J.T."/>
            <person name="Ye R.Z."/>
            <person name="Que T.C."/>
            <person name="Du C.H."/>
            <person name="Zhou Y.H."/>
            <person name="Cheng J.X."/>
            <person name="Dai P.F."/>
            <person name="Guo W.B."/>
            <person name="Han X.H."/>
            <person name="Huang E.J."/>
            <person name="Li L.F."/>
            <person name="Wei W."/>
            <person name="Gao Y.C."/>
            <person name="Liu J.Z."/>
            <person name="Shao H.Z."/>
            <person name="Wang X."/>
            <person name="Wang C.C."/>
            <person name="Yang T.C."/>
            <person name="Huo Q.B."/>
            <person name="Li W."/>
            <person name="Chen H.Y."/>
            <person name="Chen S.E."/>
            <person name="Zhou L.G."/>
            <person name="Ni X.B."/>
            <person name="Tian J.H."/>
            <person name="Sheng Y."/>
            <person name="Liu T."/>
            <person name="Pan Y.S."/>
            <person name="Xia L.Y."/>
            <person name="Li J."/>
            <person name="Zhao F."/>
            <person name="Cao W.C."/>
        </authorList>
    </citation>
    <scope>NUCLEOTIDE SEQUENCE</scope>
    <source>
        <strain evidence="4">Rmic-2018</strain>
    </source>
</reference>
<name>A0A9J6DQS7_RHIMP</name>
<protein>
    <recommendedName>
        <fullName evidence="3">SAP domain-containing protein</fullName>
    </recommendedName>
</protein>
<dbReference type="InterPro" id="IPR036361">
    <property type="entry name" value="SAP_dom_sf"/>
</dbReference>
<dbReference type="PROSITE" id="PS50800">
    <property type="entry name" value="SAP"/>
    <property type="match status" value="1"/>
</dbReference>
<dbReference type="Gene3D" id="1.10.720.30">
    <property type="entry name" value="SAP domain"/>
    <property type="match status" value="1"/>
</dbReference>
<feature type="compositionally biased region" description="Basic and acidic residues" evidence="1">
    <location>
        <begin position="137"/>
        <end position="148"/>
    </location>
</feature>
<feature type="domain" description="SAP" evidence="3">
    <location>
        <begin position="51"/>
        <end position="85"/>
    </location>
</feature>
<dbReference type="AlphaFoldDB" id="A0A9J6DQS7"/>
<keyword evidence="2" id="KW-0812">Transmembrane</keyword>
<feature type="compositionally biased region" description="Basic and acidic residues" evidence="1">
    <location>
        <begin position="10"/>
        <end position="20"/>
    </location>
</feature>
<feature type="transmembrane region" description="Helical" evidence="2">
    <location>
        <begin position="337"/>
        <end position="360"/>
    </location>
</feature>
<dbReference type="EMBL" id="JABSTU010000008">
    <property type="protein sequence ID" value="KAH8024396.1"/>
    <property type="molecule type" value="Genomic_DNA"/>
</dbReference>
<dbReference type="SUPFAM" id="SSF68906">
    <property type="entry name" value="SAP domain"/>
    <property type="match status" value="1"/>
</dbReference>
<dbReference type="Pfam" id="PF02037">
    <property type="entry name" value="SAP"/>
    <property type="match status" value="1"/>
</dbReference>
<evidence type="ECO:0000313" key="4">
    <source>
        <dbReference type="EMBL" id="KAH8024396.1"/>
    </source>
</evidence>
<dbReference type="InterPro" id="IPR003034">
    <property type="entry name" value="SAP_dom"/>
</dbReference>
<dbReference type="VEuPathDB" id="VectorBase:LOC119171418"/>
<organism evidence="4 5">
    <name type="scientific">Rhipicephalus microplus</name>
    <name type="common">Cattle tick</name>
    <name type="synonym">Boophilus microplus</name>
    <dbReference type="NCBI Taxonomy" id="6941"/>
    <lineage>
        <taxon>Eukaryota</taxon>
        <taxon>Metazoa</taxon>
        <taxon>Ecdysozoa</taxon>
        <taxon>Arthropoda</taxon>
        <taxon>Chelicerata</taxon>
        <taxon>Arachnida</taxon>
        <taxon>Acari</taxon>
        <taxon>Parasitiformes</taxon>
        <taxon>Ixodida</taxon>
        <taxon>Ixodoidea</taxon>
        <taxon>Ixodidae</taxon>
        <taxon>Rhipicephalinae</taxon>
        <taxon>Rhipicephalus</taxon>
        <taxon>Boophilus</taxon>
    </lineage>
</organism>
<accession>A0A9J6DQS7</accession>
<keyword evidence="2" id="KW-1133">Transmembrane helix</keyword>
<evidence type="ECO:0000313" key="5">
    <source>
        <dbReference type="Proteomes" id="UP000821866"/>
    </source>
</evidence>
<feature type="compositionally biased region" description="Polar residues" evidence="1">
    <location>
        <begin position="174"/>
        <end position="192"/>
    </location>
</feature>
<evidence type="ECO:0000259" key="3">
    <source>
        <dbReference type="PROSITE" id="PS50800"/>
    </source>
</evidence>
<keyword evidence="5" id="KW-1185">Reference proteome</keyword>
<evidence type="ECO:0000256" key="1">
    <source>
        <dbReference type="SAM" id="MobiDB-lite"/>
    </source>
</evidence>
<reference evidence="4" key="2">
    <citation type="submission" date="2021-09" db="EMBL/GenBank/DDBJ databases">
        <authorList>
            <person name="Jia N."/>
            <person name="Wang J."/>
            <person name="Shi W."/>
            <person name="Du L."/>
            <person name="Sun Y."/>
            <person name="Zhan W."/>
            <person name="Jiang J."/>
            <person name="Wang Q."/>
            <person name="Zhang B."/>
            <person name="Ji P."/>
            <person name="Sakyi L.B."/>
            <person name="Cui X."/>
            <person name="Yuan T."/>
            <person name="Jiang B."/>
            <person name="Yang W."/>
            <person name="Lam T.T.-Y."/>
            <person name="Chang Q."/>
            <person name="Ding S."/>
            <person name="Wang X."/>
            <person name="Zhu J."/>
            <person name="Ruan X."/>
            <person name="Zhao L."/>
            <person name="Wei J."/>
            <person name="Que T."/>
            <person name="Du C."/>
            <person name="Cheng J."/>
            <person name="Dai P."/>
            <person name="Han X."/>
            <person name="Huang E."/>
            <person name="Gao Y."/>
            <person name="Liu J."/>
            <person name="Shao H."/>
            <person name="Ye R."/>
            <person name="Li L."/>
            <person name="Wei W."/>
            <person name="Wang X."/>
            <person name="Wang C."/>
            <person name="Huo Q."/>
            <person name="Li W."/>
            <person name="Guo W."/>
            <person name="Chen H."/>
            <person name="Chen S."/>
            <person name="Zhou L."/>
            <person name="Zhou L."/>
            <person name="Ni X."/>
            <person name="Tian J."/>
            <person name="Zhou Y."/>
            <person name="Sheng Y."/>
            <person name="Liu T."/>
            <person name="Pan Y."/>
            <person name="Xia L."/>
            <person name="Li J."/>
            <person name="Zhao F."/>
            <person name="Cao W."/>
        </authorList>
    </citation>
    <scope>NUCLEOTIDE SEQUENCE</scope>
    <source>
        <strain evidence="4">Rmic-2018</strain>
        <tissue evidence="4">Larvae</tissue>
    </source>
</reference>
<evidence type="ECO:0000256" key="2">
    <source>
        <dbReference type="SAM" id="Phobius"/>
    </source>
</evidence>
<proteinExistence type="predicted"/>
<comment type="caution">
    <text evidence="4">The sequence shown here is derived from an EMBL/GenBank/DDBJ whole genome shotgun (WGS) entry which is preliminary data.</text>
</comment>
<dbReference type="Proteomes" id="UP000821866">
    <property type="component" value="Chromosome 6"/>
</dbReference>
<feature type="compositionally biased region" description="Polar residues" evidence="1">
    <location>
        <begin position="149"/>
        <end position="162"/>
    </location>
</feature>